<dbReference type="InterPro" id="IPR000182">
    <property type="entry name" value="GNAT_dom"/>
</dbReference>
<sequence>MIAPTIRPAIPADAAALARLKLETFRATFLADGFAIPYPPADLARFEQASYSVETVAREIADPAHATWIGEVAGAMAGYAHVGPCKLPHPDVAGGAGELYQLYVAKAAQGSGLGRRLLDTALDHLAATRPGPVWLGVWSGNERAQAIYAARGFANVGGYRFPVGDWHDDEFIFRRD</sequence>
<dbReference type="Pfam" id="PF00583">
    <property type="entry name" value="Acetyltransf_1"/>
    <property type="match status" value="1"/>
</dbReference>
<dbReference type="EMBL" id="VNIM01000099">
    <property type="protein sequence ID" value="TVV71062.1"/>
    <property type="molecule type" value="Genomic_DNA"/>
</dbReference>
<evidence type="ECO:0000256" key="2">
    <source>
        <dbReference type="ARBA" id="ARBA00023315"/>
    </source>
</evidence>
<feature type="domain" description="N-acetyltransferase" evidence="3">
    <location>
        <begin position="4"/>
        <end position="176"/>
    </location>
</feature>
<proteinExistence type="predicted"/>
<evidence type="ECO:0000256" key="1">
    <source>
        <dbReference type="ARBA" id="ARBA00022679"/>
    </source>
</evidence>
<evidence type="ECO:0000313" key="5">
    <source>
        <dbReference type="Proteomes" id="UP000318681"/>
    </source>
</evidence>
<dbReference type="RefSeq" id="WP_145154776.1">
    <property type="nucleotide sequence ID" value="NZ_VNIM01000099.1"/>
</dbReference>
<dbReference type="InterPro" id="IPR050832">
    <property type="entry name" value="Bact_Acetyltransf"/>
</dbReference>
<keyword evidence="2" id="KW-0012">Acyltransferase</keyword>
<keyword evidence="1 4" id="KW-0808">Transferase</keyword>
<dbReference type="CDD" id="cd04301">
    <property type="entry name" value="NAT_SF"/>
    <property type="match status" value="1"/>
</dbReference>
<reference evidence="4 5" key="1">
    <citation type="submission" date="2019-07" db="EMBL/GenBank/DDBJ databases">
        <title>Sphingomonas solaris sp. nov., isolated from a solar panel from Boston, Massachusetts.</title>
        <authorList>
            <person name="Tanner K."/>
            <person name="Pascual J."/>
            <person name="Mancuso C."/>
            <person name="Pereto J."/>
            <person name="Khalil A."/>
            <person name="Vilanova C."/>
        </authorList>
    </citation>
    <scope>NUCLEOTIDE SEQUENCE [LARGE SCALE GENOMIC DNA]</scope>
    <source>
        <strain evidence="4 5">R4DWN</strain>
    </source>
</reference>
<name>A0A558QVG8_9SPHN</name>
<dbReference type="AlphaFoldDB" id="A0A558QVG8"/>
<evidence type="ECO:0000313" key="4">
    <source>
        <dbReference type="EMBL" id="TVV71062.1"/>
    </source>
</evidence>
<comment type="caution">
    <text evidence="4">The sequence shown here is derived from an EMBL/GenBank/DDBJ whole genome shotgun (WGS) entry which is preliminary data.</text>
</comment>
<dbReference type="PROSITE" id="PS51186">
    <property type="entry name" value="GNAT"/>
    <property type="match status" value="1"/>
</dbReference>
<protein>
    <submittedName>
        <fullName evidence="4">GNAT family N-acetyltransferase</fullName>
    </submittedName>
</protein>
<accession>A0A558QVG8</accession>
<dbReference type="GO" id="GO:0016747">
    <property type="term" value="F:acyltransferase activity, transferring groups other than amino-acyl groups"/>
    <property type="evidence" value="ECO:0007669"/>
    <property type="project" value="InterPro"/>
</dbReference>
<organism evidence="4 5">
    <name type="scientific">Alterirhizorhabdus solaris</name>
    <dbReference type="NCBI Taxonomy" id="2529389"/>
    <lineage>
        <taxon>Bacteria</taxon>
        <taxon>Pseudomonadati</taxon>
        <taxon>Pseudomonadota</taxon>
        <taxon>Alphaproteobacteria</taxon>
        <taxon>Sphingomonadales</taxon>
        <taxon>Rhizorhabdaceae</taxon>
        <taxon>Alterirhizorhabdus</taxon>
    </lineage>
</organism>
<evidence type="ECO:0000259" key="3">
    <source>
        <dbReference type="PROSITE" id="PS51186"/>
    </source>
</evidence>
<dbReference type="InterPro" id="IPR016181">
    <property type="entry name" value="Acyl_CoA_acyltransferase"/>
</dbReference>
<dbReference type="OrthoDB" id="143110at2"/>
<gene>
    <name evidence="4" type="ORF">FOY91_17685</name>
</gene>
<dbReference type="Gene3D" id="3.40.630.30">
    <property type="match status" value="1"/>
</dbReference>
<dbReference type="Proteomes" id="UP000318681">
    <property type="component" value="Unassembled WGS sequence"/>
</dbReference>
<dbReference type="SUPFAM" id="SSF55729">
    <property type="entry name" value="Acyl-CoA N-acyltransferases (Nat)"/>
    <property type="match status" value="1"/>
</dbReference>
<dbReference type="PANTHER" id="PTHR43877:SF1">
    <property type="entry name" value="ACETYLTRANSFERASE"/>
    <property type="match status" value="1"/>
</dbReference>
<keyword evidence="5" id="KW-1185">Reference proteome</keyword>
<dbReference type="PANTHER" id="PTHR43877">
    <property type="entry name" value="AMINOALKYLPHOSPHONATE N-ACETYLTRANSFERASE-RELATED-RELATED"/>
    <property type="match status" value="1"/>
</dbReference>